<organism evidence="7 8">
    <name type="scientific">Candidatus Xenohaliotis californiensis</name>
    <dbReference type="NCBI Taxonomy" id="84677"/>
    <lineage>
        <taxon>Bacteria</taxon>
        <taxon>Pseudomonadati</taxon>
        <taxon>Pseudomonadota</taxon>
        <taxon>Alphaproteobacteria</taxon>
        <taxon>Rickettsiales</taxon>
        <taxon>Anaplasmataceae</taxon>
        <taxon>Candidatus Xenohaliotis</taxon>
    </lineage>
</organism>
<feature type="binding site" evidence="6">
    <location>
        <begin position="307"/>
        <end position="310"/>
    </location>
    <ligand>
        <name>ATP</name>
        <dbReference type="ChEBI" id="CHEBI:30616"/>
    </ligand>
</feature>
<keyword evidence="3 6" id="KW-0067">ATP-binding</keyword>
<evidence type="ECO:0000313" key="8">
    <source>
        <dbReference type="Proteomes" id="UP001314181"/>
    </source>
</evidence>
<keyword evidence="8" id="KW-1185">Reference proteome</keyword>
<feature type="binding site" evidence="6">
    <location>
        <begin position="29"/>
        <end position="31"/>
    </location>
    <ligand>
        <name>ATP</name>
        <dbReference type="ChEBI" id="CHEBI:30616"/>
    </ligand>
</feature>
<dbReference type="Pfam" id="PF06723">
    <property type="entry name" value="MreB_Mbl"/>
    <property type="match status" value="1"/>
</dbReference>
<proteinExistence type="inferred from homology"/>
<dbReference type="InterPro" id="IPR056546">
    <property type="entry name" value="MreB_MamK-like"/>
</dbReference>
<comment type="subcellular location">
    <subcellularLocation>
        <location evidence="6">Cytoplasm</location>
    </subcellularLocation>
    <text evidence="6">Membrane-associated.</text>
</comment>
<evidence type="ECO:0000256" key="3">
    <source>
        <dbReference type="ARBA" id="ARBA00022840"/>
    </source>
</evidence>
<feature type="binding site" evidence="6">
    <location>
        <begin position="177"/>
        <end position="179"/>
    </location>
    <ligand>
        <name>ATP</name>
        <dbReference type="ChEBI" id="CHEBI:30616"/>
    </ligand>
</feature>
<dbReference type="NCBIfam" id="NF010539">
    <property type="entry name" value="PRK13927.1"/>
    <property type="match status" value="1"/>
</dbReference>
<gene>
    <name evidence="6 7" type="primary">mreB</name>
    <name evidence="7" type="ORF">CAXC1_310024</name>
</gene>
<dbReference type="SUPFAM" id="SSF53067">
    <property type="entry name" value="Actin-like ATPase domain"/>
    <property type="match status" value="2"/>
</dbReference>
<dbReference type="HAMAP" id="MF_02207">
    <property type="entry name" value="MreB"/>
    <property type="match status" value="1"/>
</dbReference>
<evidence type="ECO:0000256" key="4">
    <source>
        <dbReference type="ARBA" id="ARBA00022960"/>
    </source>
</evidence>
<keyword evidence="2 6" id="KW-0547">Nucleotide-binding</keyword>
<reference evidence="7 8" key="1">
    <citation type="submission" date="2024-01" db="EMBL/GenBank/DDBJ databases">
        <authorList>
            <person name="Kunselman E."/>
        </authorList>
    </citation>
    <scope>NUCLEOTIDE SEQUENCE [LARGE SCALE GENOMIC DNA]</scope>
    <source>
        <strain evidence="7">2 abalone samples</strain>
    </source>
</reference>
<dbReference type="CDD" id="cd10225">
    <property type="entry name" value="ASKHA_NBD_MreB-like"/>
    <property type="match status" value="1"/>
</dbReference>
<dbReference type="InterPro" id="IPR004753">
    <property type="entry name" value="MreB"/>
</dbReference>
<dbReference type="PANTHER" id="PTHR42749">
    <property type="entry name" value="CELL SHAPE-DETERMINING PROTEIN MREB"/>
    <property type="match status" value="1"/>
</dbReference>
<evidence type="ECO:0000256" key="1">
    <source>
        <dbReference type="ARBA" id="ARBA00022490"/>
    </source>
</evidence>
<dbReference type="Proteomes" id="UP001314181">
    <property type="component" value="Unassembled WGS sequence"/>
</dbReference>
<evidence type="ECO:0000256" key="6">
    <source>
        <dbReference type="HAMAP-Rule" id="MF_02207"/>
    </source>
</evidence>
<keyword evidence="1 6" id="KW-0963">Cytoplasm</keyword>
<comment type="function">
    <text evidence="6">Forms membrane-associated dynamic filaments that are essential for cell shape determination. Acts by regulating cell wall synthesis and cell elongation, and thus cell shape. A feedback loop between cell geometry and MreB localization may maintain elongated cell shape by targeting cell wall growth to regions of negative cell wall curvature.</text>
</comment>
<dbReference type="Gene3D" id="3.30.420.40">
    <property type="match status" value="2"/>
</dbReference>
<feature type="binding site" evidence="6">
    <location>
        <begin position="225"/>
        <end position="228"/>
    </location>
    <ligand>
        <name>ATP</name>
        <dbReference type="ChEBI" id="CHEBI:30616"/>
    </ligand>
</feature>
<comment type="subunit">
    <text evidence="6">Forms polymers.</text>
</comment>
<comment type="similarity">
    <text evidence="5 6">Belongs to the FtsA/MreB family.</text>
</comment>
<dbReference type="InterPro" id="IPR043129">
    <property type="entry name" value="ATPase_NBD"/>
</dbReference>
<dbReference type="EMBL" id="CAWVOK010000024">
    <property type="protein sequence ID" value="CAK8163182.1"/>
    <property type="molecule type" value="Genomic_DNA"/>
</dbReference>
<dbReference type="PRINTS" id="PR01652">
    <property type="entry name" value="SHAPEPROTEIN"/>
</dbReference>
<dbReference type="NCBIfam" id="TIGR00904">
    <property type="entry name" value="mreB"/>
    <property type="match status" value="1"/>
</dbReference>
<name>A0ABP0EWC8_9RICK</name>
<comment type="caution">
    <text evidence="7">The sequence shown here is derived from an EMBL/GenBank/DDBJ whole genome shotgun (WGS) entry which is preliminary data.</text>
</comment>
<evidence type="ECO:0000256" key="5">
    <source>
        <dbReference type="ARBA" id="ARBA00023458"/>
    </source>
</evidence>
<evidence type="ECO:0000313" key="7">
    <source>
        <dbReference type="EMBL" id="CAK8163182.1"/>
    </source>
</evidence>
<keyword evidence="4 6" id="KW-0133">Cell shape</keyword>
<evidence type="ECO:0000256" key="2">
    <source>
        <dbReference type="ARBA" id="ARBA00022741"/>
    </source>
</evidence>
<protein>
    <recommendedName>
        <fullName evidence="6">Cell shape-determining protein MreB</fullName>
    </recommendedName>
</protein>
<accession>A0ABP0EWC8</accession>
<dbReference type="PANTHER" id="PTHR42749:SF1">
    <property type="entry name" value="CELL SHAPE-DETERMINING PROTEIN MREB"/>
    <property type="match status" value="1"/>
</dbReference>
<sequence length="358" mass="38036">MVWALKDVLRGIADKCSLLPKNLAVDLGTANTLVYCEGMGVILNEPSVIAFARDRKTNTLTPSFFGADAKLMLGKTPADIEAIRPMKDGVIADFKAAGEMIRHFISVANNRKYILGPIIVVCVPSGSTPVERRAIQDAAESAGAREVFLIEEPMAAAIGAGLPVTEPTGSMIVDVGGGTTEVAILSLGGIVYSRSIRVGGDLIDESILSYIRRHYNLAIGEATAERIKKQIGTALPPQSGDGKVMTIKGRDLIQGVPKEMDLSERQIVESLIEPVSQVVTAVKNALESVPPELAADIVERGIALSGGGALLSNIDKVISNATGLPVFISNDPLCCVAYGTGKVLECMDKFRYALFRQE</sequence>